<dbReference type="Proteomes" id="UP000005019">
    <property type="component" value="Unassembled WGS sequence"/>
</dbReference>
<accession>F5RHE7</accession>
<dbReference type="InterPro" id="IPR000415">
    <property type="entry name" value="Nitroreductase-like"/>
</dbReference>
<sequence length="356" mass="40042">MRTIEKILDLARWAPSGDNTQTWRFEILADDHAVVHGLDTREWCVYDLDGHASQLAVGALLETLSIAATGHGMRADITRRPDTPDTHLLFDVRLEADPSVQPSPLIPCIETRTVQRRAMGSRALTLDERKALEAAVAPYRILWFETLGERSRIAKLNFDSAEIRLTIPEAFRTHSTIIEWGARFSEDRIPEVAVGVDPMTARLMKFVMKSWGRVDFFNRWLFGTLAPRIQLDYIPGIACSAHAFMVAPTAPVSIDDHIAAGRAMQRLWLTAEQLGLQSQPEMTPLIFNQYAREGKRFTAKDSARRRAADLAARLGALLSPENVDRTVWVCRLGRPARIPGRSIRLPLPRLNAERAH</sequence>
<dbReference type="AlphaFoldDB" id="F5RHE7"/>
<dbReference type="eggNOG" id="COG0778">
    <property type="taxonomic scope" value="Bacteria"/>
</dbReference>
<dbReference type="STRING" id="1000565.METUNv1_03744"/>
<protein>
    <submittedName>
        <fullName evidence="1">UBA/THIF-type NAD/FAD binding protein</fullName>
    </submittedName>
</protein>
<comment type="caution">
    <text evidence="1">The sequence shown here is derived from an EMBL/GenBank/DDBJ whole genome shotgun (WGS) entry which is preliminary data.</text>
</comment>
<dbReference type="Gene3D" id="3.40.109.10">
    <property type="entry name" value="NADH Oxidase"/>
    <property type="match status" value="2"/>
</dbReference>
<dbReference type="EMBL" id="AFHG01000059">
    <property type="protein sequence ID" value="EGK69779.1"/>
    <property type="molecule type" value="Genomic_DNA"/>
</dbReference>
<keyword evidence="2" id="KW-1185">Reference proteome</keyword>
<dbReference type="RefSeq" id="WP_008064337.1">
    <property type="nucleotide sequence ID" value="NZ_AFHG01000059.1"/>
</dbReference>
<dbReference type="OrthoDB" id="272552at2"/>
<dbReference type="SUPFAM" id="SSF55469">
    <property type="entry name" value="FMN-dependent nitroreductase-like"/>
    <property type="match status" value="1"/>
</dbReference>
<proteinExistence type="predicted"/>
<evidence type="ECO:0000313" key="1">
    <source>
        <dbReference type="EMBL" id="EGK69779.1"/>
    </source>
</evidence>
<reference evidence="1 2" key="1">
    <citation type="journal article" date="2011" name="J. Bacteriol.">
        <title>Genome sequence of Methyloversatilis universalis FAM5T, a methylotrophic representative of the order Rhodocyclales.</title>
        <authorList>
            <person name="Kittichotirat W."/>
            <person name="Good N.M."/>
            <person name="Hall R."/>
            <person name="Bringel F."/>
            <person name="Lajus A."/>
            <person name="Medigue C."/>
            <person name="Smalley N.E."/>
            <person name="Beck D."/>
            <person name="Bumgarner R."/>
            <person name="Vuilleumier S."/>
            <person name="Kalyuzhnaya M.G."/>
        </authorList>
    </citation>
    <scope>NUCLEOTIDE SEQUENCE [LARGE SCALE GENOMIC DNA]</scope>
    <source>
        <strain evidence="2">ATCC BAA-1314 / JCM 13912 / FAM5</strain>
    </source>
</reference>
<dbReference type="GO" id="GO:0016491">
    <property type="term" value="F:oxidoreductase activity"/>
    <property type="evidence" value="ECO:0007669"/>
    <property type="project" value="InterPro"/>
</dbReference>
<evidence type="ECO:0000313" key="2">
    <source>
        <dbReference type="Proteomes" id="UP000005019"/>
    </source>
</evidence>
<name>F5RHE7_METUF</name>
<gene>
    <name evidence="1" type="ORF">METUNv1_03744</name>
</gene>
<organism evidence="1 2">
    <name type="scientific">Methyloversatilis universalis (strain ATCC BAA-1314 / DSM 25237 / JCM 13912 / CCUG 52030 / FAM5)</name>
    <dbReference type="NCBI Taxonomy" id="1000565"/>
    <lineage>
        <taxon>Bacteria</taxon>
        <taxon>Pseudomonadati</taxon>
        <taxon>Pseudomonadota</taxon>
        <taxon>Betaproteobacteria</taxon>
        <taxon>Nitrosomonadales</taxon>
        <taxon>Sterolibacteriaceae</taxon>
        <taxon>Methyloversatilis</taxon>
    </lineage>
</organism>